<dbReference type="GO" id="GO:0046718">
    <property type="term" value="P:symbiont entry into host cell"/>
    <property type="evidence" value="ECO:0007669"/>
    <property type="project" value="InterPro"/>
</dbReference>
<evidence type="ECO:0000313" key="1">
    <source>
        <dbReference type="EMBL" id="PJK29966.1"/>
    </source>
</evidence>
<comment type="caution">
    <text evidence="1">The sequence shown here is derived from an EMBL/GenBank/DDBJ whole genome shotgun (WGS) entry which is preliminary data.</text>
</comment>
<dbReference type="GO" id="GO:0051536">
    <property type="term" value="F:iron-sulfur cluster binding"/>
    <property type="evidence" value="ECO:0007669"/>
    <property type="project" value="InterPro"/>
</dbReference>
<protein>
    <submittedName>
        <fullName evidence="1">Phage minor tail protein L</fullName>
    </submittedName>
</protein>
<dbReference type="Pfam" id="PF05100">
    <property type="entry name" value="Phage_tail_L"/>
    <property type="match status" value="1"/>
</dbReference>
<proteinExistence type="predicted"/>
<dbReference type="Proteomes" id="UP000229498">
    <property type="component" value="Unassembled WGS sequence"/>
</dbReference>
<evidence type="ECO:0000313" key="2">
    <source>
        <dbReference type="Proteomes" id="UP000229498"/>
    </source>
</evidence>
<dbReference type="EMBL" id="PHIG01000031">
    <property type="protein sequence ID" value="PJK29966.1"/>
    <property type="molecule type" value="Genomic_DNA"/>
</dbReference>
<dbReference type="AlphaFoldDB" id="A0A2M9G2Q9"/>
<organism evidence="1 2">
    <name type="scientific">Minwuia thermotolerans</name>
    <dbReference type="NCBI Taxonomy" id="2056226"/>
    <lineage>
        <taxon>Bacteria</taxon>
        <taxon>Pseudomonadati</taxon>
        <taxon>Pseudomonadota</taxon>
        <taxon>Alphaproteobacteria</taxon>
        <taxon>Minwuiales</taxon>
        <taxon>Minwuiaceae</taxon>
        <taxon>Minwuia</taxon>
    </lineage>
</organism>
<name>A0A2M9G2Q9_9PROT</name>
<gene>
    <name evidence="1" type="ORF">CVT23_09370</name>
</gene>
<dbReference type="OrthoDB" id="5673400at2"/>
<dbReference type="GO" id="GO:0030430">
    <property type="term" value="C:host cell cytoplasm"/>
    <property type="evidence" value="ECO:0007669"/>
    <property type="project" value="InterPro"/>
</dbReference>
<sequence length="267" mass="29116">MDLPLVEPGQAPAQRPLRRHRQLRAGLYAVSIDAEKQSLAPSGVVTLWELDATAIGGSLFRFTAQSESDASLVFGGVTYVPVPCRASGFGRTARGQQRRPRIELQDAAKLILAEVRALDGLRGAKLTRIRTFRDHLDDGDDPDPTAVWPPEVYLINRRVSGDARTSLTFELANSLDQAGVMIPAGTAMKGFCNFIYRRYDAGSEAFVVDAHDPCPFTGAAMFDAEGEAVTDPADDVCGKRLTDCKLRFGQTAALPYRGFPGLRRFDI</sequence>
<keyword evidence="2" id="KW-1185">Reference proteome</keyword>
<dbReference type="NCBIfam" id="TIGR01600">
    <property type="entry name" value="phage_tail_L"/>
    <property type="match status" value="1"/>
</dbReference>
<accession>A0A2M9G2Q9</accession>
<reference evidence="1 2" key="1">
    <citation type="submission" date="2017-11" db="EMBL/GenBank/DDBJ databases">
        <title>Draft genome sequence of Rhizobiales bacterium SY3-13.</title>
        <authorList>
            <person name="Sun C."/>
        </authorList>
    </citation>
    <scope>NUCLEOTIDE SEQUENCE [LARGE SCALE GENOMIC DNA]</scope>
    <source>
        <strain evidence="1 2">SY3-13</strain>
    </source>
</reference>
<dbReference type="InterPro" id="IPR006487">
    <property type="entry name" value="Phage_lambda_L"/>
</dbReference>